<dbReference type="STRING" id="1169540.A0A0G4ER78"/>
<dbReference type="EMBL" id="CDMY01000295">
    <property type="protein sequence ID" value="CEM00430.1"/>
    <property type="molecule type" value="Genomic_DNA"/>
</dbReference>
<evidence type="ECO:0000256" key="3">
    <source>
        <dbReference type="ARBA" id="ARBA00012220"/>
    </source>
</evidence>
<dbReference type="PANTHER" id="PTHR11164:SF0">
    <property type="entry name" value="GLUTAMATE--CYSTEINE LIGASE CATALYTIC SUBUNIT"/>
    <property type="match status" value="1"/>
</dbReference>
<keyword evidence="6 10" id="KW-0547">Nucleotide-binding</keyword>
<evidence type="ECO:0000256" key="9">
    <source>
        <dbReference type="ARBA" id="ARBA00032122"/>
    </source>
</evidence>
<evidence type="ECO:0000256" key="10">
    <source>
        <dbReference type="RuleBase" id="RU367135"/>
    </source>
</evidence>
<dbReference type="PANTHER" id="PTHR11164">
    <property type="entry name" value="GLUTAMATE CYSTEINE LIGASE"/>
    <property type="match status" value="1"/>
</dbReference>
<dbReference type="Gene3D" id="3.30.590.50">
    <property type="match status" value="2"/>
</dbReference>
<feature type="region of interest" description="Disordered" evidence="11">
    <location>
        <begin position="683"/>
        <end position="740"/>
    </location>
</feature>
<dbReference type="GO" id="GO:0006750">
    <property type="term" value="P:glutathione biosynthetic process"/>
    <property type="evidence" value="ECO:0007669"/>
    <property type="project" value="UniProtKB-UniRule"/>
</dbReference>
<dbReference type="PhylomeDB" id="A0A0G4ER78"/>
<name>A0A0G4ER78_VITBC</name>
<dbReference type="AlphaFoldDB" id="A0A0G4ER78"/>
<evidence type="ECO:0000256" key="4">
    <source>
        <dbReference type="ARBA" id="ARBA00022598"/>
    </source>
</evidence>
<dbReference type="UniPathway" id="UPA00142">
    <property type="reaction ID" value="UER00209"/>
</dbReference>
<evidence type="ECO:0000256" key="1">
    <source>
        <dbReference type="ARBA" id="ARBA00005006"/>
    </source>
</evidence>
<evidence type="ECO:0000256" key="11">
    <source>
        <dbReference type="SAM" id="MobiDB-lite"/>
    </source>
</evidence>
<comment type="catalytic activity">
    <reaction evidence="10">
        <text>L-cysteine + L-glutamate + ATP = gamma-L-glutamyl-L-cysteine + ADP + phosphate + H(+)</text>
        <dbReference type="Rhea" id="RHEA:13285"/>
        <dbReference type="ChEBI" id="CHEBI:15378"/>
        <dbReference type="ChEBI" id="CHEBI:29985"/>
        <dbReference type="ChEBI" id="CHEBI:30616"/>
        <dbReference type="ChEBI" id="CHEBI:35235"/>
        <dbReference type="ChEBI" id="CHEBI:43474"/>
        <dbReference type="ChEBI" id="CHEBI:58173"/>
        <dbReference type="ChEBI" id="CHEBI:456216"/>
        <dbReference type="EC" id="6.3.2.2"/>
    </reaction>
</comment>
<keyword evidence="5 10" id="KW-0317">Glutathione biosynthesis</keyword>
<dbReference type="FunCoup" id="A0A0G4ER78">
    <property type="interactions" value="119"/>
</dbReference>
<dbReference type="InterPro" id="IPR014746">
    <property type="entry name" value="Gln_synth/guanido_kin_cat_dom"/>
</dbReference>
<dbReference type="GO" id="GO:0005524">
    <property type="term" value="F:ATP binding"/>
    <property type="evidence" value="ECO:0007669"/>
    <property type="project" value="UniProtKB-UniRule"/>
</dbReference>
<dbReference type="Pfam" id="PF03074">
    <property type="entry name" value="GCS"/>
    <property type="match status" value="1"/>
</dbReference>
<keyword evidence="13" id="KW-1185">Reference proteome</keyword>
<feature type="region of interest" description="Disordered" evidence="11">
    <location>
        <begin position="418"/>
        <end position="437"/>
    </location>
</feature>
<comment type="pathway">
    <text evidence="1 10">Sulfur metabolism; glutathione biosynthesis; glutathione from L-cysteine and L-glutamate: step 1/2.</text>
</comment>
<comment type="similarity">
    <text evidence="2 10">Belongs to the glutamate--cysteine ligase type 3 family.</text>
</comment>
<dbReference type="InterPro" id="IPR004308">
    <property type="entry name" value="GCS"/>
</dbReference>
<dbReference type="Gene3D" id="1.10.8.960">
    <property type="match status" value="1"/>
</dbReference>
<evidence type="ECO:0000313" key="12">
    <source>
        <dbReference type="EMBL" id="CEM00430.1"/>
    </source>
</evidence>
<reference evidence="12 13" key="1">
    <citation type="submission" date="2014-11" db="EMBL/GenBank/DDBJ databases">
        <authorList>
            <person name="Zhu J."/>
            <person name="Qi W."/>
            <person name="Song R."/>
        </authorList>
    </citation>
    <scope>NUCLEOTIDE SEQUENCE [LARGE SCALE GENOMIC DNA]</scope>
</reference>
<dbReference type="OMA" id="ATWMRRF"/>
<feature type="compositionally biased region" description="Low complexity" evidence="11">
    <location>
        <begin position="724"/>
        <end position="738"/>
    </location>
</feature>
<dbReference type="SUPFAM" id="SSF55931">
    <property type="entry name" value="Glutamine synthetase/guanido kinase"/>
    <property type="match status" value="1"/>
</dbReference>
<protein>
    <recommendedName>
        <fullName evidence="3 10">Glutamate--cysteine ligase</fullName>
        <ecNumber evidence="3 10">6.3.2.2</ecNumber>
    </recommendedName>
    <alternativeName>
        <fullName evidence="9 10">Gamma-ECS</fullName>
    </alternativeName>
    <alternativeName>
        <fullName evidence="8 10">Gamma-glutamylcysteine synthetase</fullName>
    </alternativeName>
</protein>
<accession>A0A0G4ER78</accession>
<dbReference type="InParanoid" id="A0A0G4ER78"/>
<proteinExistence type="inferred from homology"/>
<evidence type="ECO:0000256" key="7">
    <source>
        <dbReference type="ARBA" id="ARBA00022840"/>
    </source>
</evidence>
<dbReference type="GO" id="GO:0004357">
    <property type="term" value="F:glutamate-cysteine ligase activity"/>
    <property type="evidence" value="ECO:0007669"/>
    <property type="project" value="UniProtKB-UniRule"/>
</dbReference>
<gene>
    <name evidence="12" type="ORF">Vbra_12773</name>
</gene>
<dbReference type="EC" id="6.3.2.2" evidence="3 10"/>
<evidence type="ECO:0000313" key="13">
    <source>
        <dbReference type="Proteomes" id="UP000041254"/>
    </source>
</evidence>
<dbReference type="Proteomes" id="UP000041254">
    <property type="component" value="Unassembled WGS sequence"/>
</dbReference>
<dbReference type="VEuPathDB" id="CryptoDB:Vbra_12773"/>
<keyword evidence="7 10" id="KW-0067">ATP-binding</keyword>
<evidence type="ECO:0000256" key="2">
    <source>
        <dbReference type="ARBA" id="ARBA00008100"/>
    </source>
</evidence>
<feature type="compositionally biased region" description="Polar residues" evidence="11">
    <location>
        <begin position="692"/>
        <end position="702"/>
    </location>
</feature>
<organism evidence="12 13">
    <name type="scientific">Vitrella brassicaformis (strain CCMP3155)</name>
    <dbReference type="NCBI Taxonomy" id="1169540"/>
    <lineage>
        <taxon>Eukaryota</taxon>
        <taxon>Sar</taxon>
        <taxon>Alveolata</taxon>
        <taxon>Colpodellida</taxon>
        <taxon>Vitrellaceae</taxon>
        <taxon>Vitrella</taxon>
    </lineage>
</organism>
<sequence length="813" mass="89681">MGFLEAGTPLDWESSQAVLAYVKGEGIRQLLHLYHLNKDRQDADVMWGEEIEYSLVELDSQQRVARVANYADHIIDELTVREGMSSDDKSSKSDWRPEYTNFMVEAIPGSPYNFGSLDEVLEIEPSMNLRRSKIAALLNANQRLVSLTAFPHMGVKDFMAPPTPPCPHSGCSHSVFLPDAIMSPHPRFGTLTRNIRDRRGAKVLILVPLEEDENTQKRSQWDLSRVRGELSRYEIEKLSEQTANPLRNYIYMDAMGFGMGCCCLQVTFGTPDVTVARYLFDQFTVLAPLFLALTASAPFQRGLVAATDTRWDTICMSVDCRTVEEMDTIHKSRYAGVSLYISNEEPLAQRVSEYNDVDVALNESAYQQFVAGGLDPILAKHFAYLFIRDPMVIFSDKVEMDHRTNTAHFENIQSTNWNSVRFKPPPPSPDGTSPSQIGWRVEFRTPEAQLTDFENAAVAAVVAVLARVIIDEKWDLYIPMSKNDENMARSSQRNAVLSQRFWFRHDIGHNTSNREYSEMTLNEILFGKALLGFPGIMNKCKEFIQREHEAGKCSAATLERLSEYMAFIEQRSTGELMTTAGYLRQYLKSHPLYQQDSVVPTAVGYEIADLAAKVGFGQIHIPEILGSFRPSFRPPPFSIPTYPSSPPLSPFAASRIKISPPSLPPLSAGAGTGALAAAAGIVNDTEGGRGGNSPSSTISNSRRLMHPASPSRHLSAAGVGMGSSGASPNASGSPATGPEAVSVVSSEDFTRCWLAREGGYKAGGLEVCSTSCATSTVCADDAALFDELPGAARLGFESNHELEYYRQIWGHSA</sequence>
<keyword evidence="4 10" id="KW-0436">Ligase</keyword>
<evidence type="ECO:0000256" key="8">
    <source>
        <dbReference type="ARBA" id="ARBA00030585"/>
    </source>
</evidence>
<evidence type="ECO:0000256" key="6">
    <source>
        <dbReference type="ARBA" id="ARBA00022741"/>
    </source>
</evidence>
<evidence type="ECO:0000256" key="5">
    <source>
        <dbReference type="ARBA" id="ARBA00022684"/>
    </source>
</evidence>
<dbReference type="OrthoDB" id="7939818at2759"/>